<name>A0A7W3P7S5_9ACTN</name>
<dbReference type="RefSeq" id="WP_182561866.1">
    <property type="nucleotide sequence ID" value="NZ_JACGWT010000007.1"/>
</dbReference>
<dbReference type="Proteomes" id="UP000523079">
    <property type="component" value="Unassembled WGS sequence"/>
</dbReference>
<organism evidence="1 2">
    <name type="scientific">Microlunatus kandeliicorticis</name>
    <dbReference type="NCBI Taxonomy" id="1759536"/>
    <lineage>
        <taxon>Bacteria</taxon>
        <taxon>Bacillati</taxon>
        <taxon>Actinomycetota</taxon>
        <taxon>Actinomycetes</taxon>
        <taxon>Propionibacteriales</taxon>
        <taxon>Propionibacteriaceae</taxon>
        <taxon>Microlunatus</taxon>
    </lineage>
</organism>
<dbReference type="AlphaFoldDB" id="A0A7W3P7S5"/>
<evidence type="ECO:0000313" key="1">
    <source>
        <dbReference type="EMBL" id="MBA8796242.1"/>
    </source>
</evidence>
<proteinExistence type="predicted"/>
<accession>A0A7W3P7S5</accession>
<dbReference type="EMBL" id="JACGWT010000007">
    <property type="protein sequence ID" value="MBA8796242.1"/>
    <property type="molecule type" value="Genomic_DNA"/>
</dbReference>
<evidence type="ECO:0000313" key="2">
    <source>
        <dbReference type="Proteomes" id="UP000523079"/>
    </source>
</evidence>
<comment type="caution">
    <text evidence="1">The sequence shown here is derived from an EMBL/GenBank/DDBJ whole genome shotgun (WGS) entry which is preliminary data.</text>
</comment>
<keyword evidence="2" id="KW-1185">Reference proteome</keyword>
<protein>
    <submittedName>
        <fullName evidence="1">Putative alkaline shock family protein YloU</fullName>
    </submittedName>
</protein>
<sequence length="123" mass="12435">MTELAGTADRAAKPVAPDEVLPAIAAAVLAVPGVTALSPTLSSAGLRSVIHRRATDGIQLVTRTGLVEVDVNVATAGTRSARAVAHEIRDRVGAELRSHGSTPGTIAVSVLTIGETTDQPPLG</sequence>
<reference evidence="1 2" key="1">
    <citation type="submission" date="2020-07" db="EMBL/GenBank/DDBJ databases">
        <title>Sequencing the genomes of 1000 actinobacteria strains.</title>
        <authorList>
            <person name="Klenk H.-P."/>
        </authorList>
    </citation>
    <scope>NUCLEOTIDE SEQUENCE [LARGE SCALE GENOMIC DNA]</scope>
    <source>
        <strain evidence="1 2">DSM 100723</strain>
    </source>
</reference>
<gene>
    <name evidence="1" type="ORF">FHX74_003895</name>
</gene>